<dbReference type="InterPro" id="IPR007421">
    <property type="entry name" value="Schlafen_AlbA_2_dom"/>
</dbReference>
<organism evidence="2 3">
    <name type="scientific">Arcicella rosea</name>
    <dbReference type="NCBI Taxonomy" id="502909"/>
    <lineage>
        <taxon>Bacteria</taxon>
        <taxon>Pseudomonadati</taxon>
        <taxon>Bacteroidota</taxon>
        <taxon>Cytophagia</taxon>
        <taxon>Cytophagales</taxon>
        <taxon>Flectobacillaceae</taxon>
        <taxon>Arcicella</taxon>
    </lineage>
</organism>
<keyword evidence="2" id="KW-0378">Hydrolase</keyword>
<dbReference type="RefSeq" id="WP_184136669.1">
    <property type="nucleotide sequence ID" value="NZ_JACHKT010000036.1"/>
</dbReference>
<dbReference type="Pfam" id="PF13749">
    <property type="entry name" value="HATPase_c_4"/>
    <property type="match status" value="1"/>
</dbReference>
<proteinExistence type="predicted"/>
<sequence>MQEKDLHSLLEELLQQNSGEQAWLEFKSNVASQKASITIEGIGEYISALANGATISNQDFGYLILGVEDITKNIIGTNFRPFVQKVGNQDFELWLRLMVSPKISFEIFEFEYQNQHLVLFRIPAAKGEPVSFQKKFFIRINSQKTDLLNYPAYVRQVYNSLEDWSAKTIPNASIADLDEMALAVARAKFKEKNTQEAFYSEIDNWDTSVFLDKAKITIHGKITNTAILLLGKPESVHLLSPSIAEITWKLDTEEKAYEHFGTPLLLNTTKVLQKIRNYQYKFFPNNELLSVTVNKYETRVILEAMHNAIAHQDYTLNARIIVTEKTDKLVFSNIGGFYSGTPEEYFFGEKTPDRYRNPWLVKAMVNLGMIDTMGYGIYTMLKEQRKRFFPLPDYHHSDSRNVVLEIYGHEIDTNYSKLLMEHKDLSLETVILLDRVQKKLPITKEASDSLRKQKLIEGRTPNYFVSASIAQATGQKAIYSKNKAFEKSYYLDLIIKSITEHGFLERSDVDELLWNKLPEWMDEKQKKIKITNLLAELRSIGKIRNEGSDTKPKWVLL</sequence>
<keyword evidence="2" id="KW-0347">Helicase</keyword>
<dbReference type="AlphaFoldDB" id="A0A841EUS3"/>
<dbReference type="InterPro" id="IPR038475">
    <property type="entry name" value="RecG_C_sf"/>
</dbReference>
<keyword evidence="3" id="KW-1185">Reference proteome</keyword>
<evidence type="ECO:0000313" key="3">
    <source>
        <dbReference type="Proteomes" id="UP000524404"/>
    </source>
</evidence>
<dbReference type="Gene3D" id="3.30.565.60">
    <property type="match status" value="1"/>
</dbReference>
<dbReference type="Proteomes" id="UP000524404">
    <property type="component" value="Unassembled WGS sequence"/>
</dbReference>
<dbReference type="PANTHER" id="PTHR30595:SF6">
    <property type="entry name" value="SCHLAFEN ALBA-2 DOMAIN-CONTAINING PROTEIN"/>
    <property type="match status" value="1"/>
</dbReference>
<dbReference type="Pfam" id="PF04326">
    <property type="entry name" value="SLFN_AlbA_2"/>
    <property type="match status" value="1"/>
</dbReference>
<keyword evidence="2" id="KW-0547">Nucleotide-binding</keyword>
<gene>
    <name evidence="2" type="ORF">HNP25_003800</name>
</gene>
<name>A0A841EUS3_9BACT</name>
<dbReference type="Gene3D" id="3.30.950.30">
    <property type="entry name" value="Schlafen, AAA domain"/>
    <property type="match status" value="1"/>
</dbReference>
<evidence type="ECO:0000313" key="2">
    <source>
        <dbReference type="EMBL" id="MBB6005129.1"/>
    </source>
</evidence>
<dbReference type="PANTHER" id="PTHR30595">
    <property type="entry name" value="GLPR-RELATED TRANSCRIPTIONAL REPRESSOR"/>
    <property type="match status" value="1"/>
</dbReference>
<dbReference type="GO" id="GO:0003678">
    <property type="term" value="F:DNA helicase activity"/>
    <property type="evidence" value="ECO:0007669"/>
    <property type="project" value="UniProtKB-EC"/>
</dbReference>
<dbReference type="EC" id="3.6.4.12" evidence="2"/>
<feature type="domain" description="Schlafen AlbA-2" evidence="1">
    <location>
        <begin position="20"/>
        <end position="145"/>
    </location>
</feature>
<dbReference type="EMBL" id="JACHKT010000036">
    <property type="protein sequence ID" value="MBB6005129.1"/>
    <property type="molecule type" value="Genomic_DNA"/>
</dbReference>
<keyword evidence="2" id="KW-0067">ATP-binding</keyword>
<reference evidence="2 3" key="1">
    <citation type="submission" date="2020-08" db="EMBL/GenBank/DDBJ databases">
        <title>Functional genomics of gut bacteria from endangered species of beetles.</title>
        <authorList>
            <person name="Carlos-Shanley C."/>
        </authorList>
    </citation>
    <scope>NUCLEOTIDE SEQUENCE [LARGE SCALE GENOMIC DNA]</scope>
    <source>
        <strain evidence="2 3">S00070</strain>
    </source>
</reference>
<evidence type="ECO:0000259" key="1">
    <source>
        <dbReference type="Pfam" id="PF04326"/>
    </source>
</evidence>
<dbReference type="InterPro" id="IPR038461">
    <property type="entry name" value="Schlafen_AlbA_2_dom_sf"/>
</dbReference>
<dbReference type="GO" id="GO:0016787">
    <property type="term" value="F:hydrolase activity"/>
    <property type="evidence" value="ECO:0007669"/>
    <property type="project" value="UniProtKB-KW"/>
</dbReference>
<protein>
    <submittedName>
        <fullName evidence="2">ATP-dependent DNA helicase RecG</fullName>
        <ecNumber evidence="2">3.6.4.12</ecNumber>
    </submittedName>
</protein>
<comment type="caution">
    <text evidence="2">The sequence shown here is derived from an EMBL/GenBank/DDBJ whole genome shotgun (WGS) entry which is preliminary data.</text>
</comment>
<accession>A0A841EUS3</accession>